<protein>
    <recommendedName>
        <fullName evidence="4">Centromere protein O</fullName>
    </recommendedName>
</protein>
<dbReference type="CTD" id="79172"/>
<dbReference type="AlphaFoldDB" id="A0A3B3TD69"/>
<dbReference type="OrthoDB" id="10050372at2759"/>
<dbReference type="KEGG" id="pki:111857897"/>
<keyword evidence="8" id="KW-0175">Coiled coil</keyword>
<dbReference type="RefSeq" id="XP_023694897.1">
    <property type="nucleotide sequence ID" value="XM_023839129.2"/>
</dbReference>
<reference evidence="9" key="1">
    <citation type="submission" date="2025-08" db="UniProtKB">
        <authorList>
            <consortium name="Ensembl"/>
        </authorList>
    </citation>
    <scope>IDENTIFICATION</scope>
</reference>
<evidence type="ECO:0000256" key="1">
    <source>
        <dbReference type="ARBA" id="ARBA00004123"/>
    </source>
</evidence>
<dbReference type="GeneTree" id="ENSGT00390000016702"/>
<evidence type="ECO:0000256" key="5">
    <source>
        <dbReference type="ARBA" id="ARBA00022454"/>
    </source>
</evidence>
<keyword evidence="6" id="KW-0539">Nucleus</keyword>
<dbReference type="PANTHER" id="PTHR14582">
    <property type="entry name" value="INNER KINETOCHORE SUBUNIT MAL2"/>
    <property type="match status" value="1"/>
</dbReference>
<comment type="similarity">
    <text evidence="3">Belongs to the CENP-O/MCM21 family.</text>
</comment>
<dbReference type="Ensembl" id="ENSPKIT00000021402.1">
    <property type="protein sequence ID" value="ENSPKIP00000040383.1"/>
    <property type="gene ID" value="ENSPKIG00000017377.1"/>
</dbReference>
<evidence type="ECO:0000313" key="9">
    <source>
        <dbReference type="Ensembl" id="ENSPKIP00000040383.1"/>
    </source>
</evidence>
<feature type="coiled-coil region" evidence="8">
    <location>
        <begin position="33"/>
        <end position="67"/>
    </location>
</feature>
<dbReference type="PANTHER" id="PTHR14582:SF1">
    <property type="entry name" value="CENTROMERE PROTEIN O"/>
    <property type="match status" value="1"/>
</dbReference>
<evidence type="ECO:0000256" key="3">
    <source>
        <dbReference type="ARBA" id="ARBA00007321"/>
    </source>
</evidence>
<organism evidence="9 10">
    <name type="scientific">Paramormyrops kingsleyae</name>
    <dbReference type="NCBI Taxonomy" id="1676925"/>
    <lineage>
        <taxon>Eukaryota</taxon>
        <taxon>Metazoa</taxon>
        <taxon>Chordata</taxon>
        <taxon>Craniata</taxon>
        <taxon>Vertebrata</taxon>
        <taxon>Euteleostomi</taxon>
        <taxon>Actinopterygii</taxon>
        <taxon>Neopterygii</taxon>
        <taxon>Teleostei</taxon>
        <taxon>Osteoglossocephala</taxon>
        <taxon>Osteoglossomorpha</taxon>
        <taxon>Osteoglossiformes</taxon>
        <taxon>Mormyridae</taxon>
        <taxon>Paramormyrops</taxon>
    </lineage>
</organism>
<comment type="subcellular location">
    <subcellularLocation>
        <location evidence="2">Chromosome</location>
        <location evidence="2">Centromere</location>
    </subcellularLocation>
    <subcellularLocation>
        <location evidence="1">Nucleus</location>
    </subcellularLocation>
</comment>
<keyword evidence="10" id="KW-1185">Reference proteome</keyword>
<accession>A0A3B3TD69</accession>
<dbReference type="RefSeq" id="XP_023694898.1">
    <property type="nucleotide sequence ID" value="XM_023839130.2"/>
</dbReference>
<dbReference type="InterPro" id="IPR018464">
    <property type="entry name" value="CENP-O"/>
</dbReference>
<keyword evidence="7" id="KW-0137">Centromere</keyword>
<name>A0A3B3TD69_9TELE</name>
<keyword evidence="5" id="KW-0158">Chromosome</keyword>
<evidence type="ECO:0000256" key="7">
    <source>
        <dbReference type="ARBA" id="ARBA00023328"/>
    </source>
</evidence>
<evidence type="ECO:0000256" key="4">
    <source>
        <dbReference type="ARBA" id="ARBA00016395"/>
    </source>
</evidence>
<dbReference type="CDD" id="cd23835">
    <property type="entry name" value="DRWD-N_CENP-O"/>
    <property type="match status" value="1"/>
</dbReference>
<evidence type="ECO:0000256" key="2">
    <source>
        <dbReference type="ARBA" id="ARBA00004584"/>
    </source>
</evidence>
<proteinExistence type="inferred from homology"/>
<dbReference type="Proteomes" id="UP000261540">
    <property type="component" value="Unplaced"/>
</dbReference>
<evidence type="ECO:0000256" key="8">
    <source>
        <dbReference type="SAM" id="Coils"/>
    </source>
</evidence>
<reference evidence="9" key="2">
    <citation type="submission" date="2025-09" db="UniProtKB">
        <authorList>
            <consortium name="Ensembl"/>
        </authorList>
    </citation>
    <scope>IDENTIFICATION</scope>
</reference>
<dbReference type="GeneID" id="111857897"/>
<dbReference type="GO" id="GO:0005634">
    <property type="term" value="C:nucleus"/>
    <property type="evidence" value="ECO:0007669"/>
    <property type="project" value="UniProtKB-SubCell"/>
</dbReference>
<dbReference type="GO" id="GO:0031511">
    <property type="term" value="C:Mis6-Sim4 complex"/>
    <property type="evidence" value="ECO:0007669"/>
    <property type="project" value="TreeGrafter"/>
</dbReference>
<evidence type="ECO:0000256" key="6">
    <source>
        <dbReference type="ARBA" id="ARBA00023242"/>
    </source>
</evidence>
<dbReference type="CDD" id="cd23836">
    <property type="entry name" value="DRWD-C_CENP-O"/>
    <property type="match status" value="1"/>
</dbReference>
<evidence type="ECO:0000313" key="10">
    <source>
        <dbReference type="Proteomes" id="UP000261540"/>
    </source>
</evidence>
<dbReference type="Pfam" id="PF09496">
    <property type="entry name" value="CENP-O"/>
    <property type="match status" value="1"/>
</dbReference>
<sequence>MEEARAFLKEGVLRHLSMLEEESVLLATRQKEALQQQTRVEELRSKLEKLRAQRDQLRAKVKTTVSLQQLTSVVDQENVEPQEESREESLQLFQLKARLTQVKDLLRAHHLIGGYDVVETRRGKGVCFSLATAFEGRYLETYNLEVDLARTIRICRHNVPPFIPLEKLAQQNLQEDIKAFLVTLSQHLNAFAGRQEQVRLVKELLQGSVLVMETNSLYSIVVLMCTVPGQKETEVLLTLEYGDPTQYLPTRVTFESEDKTLLESPQWKESQSLLQQTPVHTALLAWKKERRIC</sequence>